<evidence type="ECO:0000256" key="1">
    <source>
        <dbReference type="ARBA" id="ARBA00022574"/>
    </source>
</evidence>
<reference evidence="5" key="1">
    <citation type="submission" date="2021-01" db="EMBL/GenBank/DDBJ databases">
        <authorList>
            <person name="Corre E."/>
            <person name="Pelletier E."/>
            <person name="Niang G."/>
            <person name="Scheremetjew M."/>
            <person name="Finn R."/>
            <person name="Kale V."/>
            <person name="Holt S."/>
            <person name="Cochrane G."/>
            <person name="Meng A."/>
            <person name="Brown T."/>
            <person name="Cohen L."/>
        </authorList>
    </citation>
    <scope>NUCLEOTIDE SEQUENCE</scope>
    <source>
        <strain evidence="5">308</strain>
    </source>
</reference>
<dbReference type="InterPro" id="IPR001680">
    <property type="entry name" value="WD40_rpt"/>
</dbReference>
<name>A0A7S1FMW9_9STRA</name>
<evidence type="ECO:0008006" key="6">
    <source>
        <dbReference type="Google" id="ProtNLM"/>
    </source>
</evidence>
<dbReference type="AlphaFoldDB" id="A0A7S1FMW9"/>
<feature type="repeat" description="WD" evidence="3">
    <location>
        <begin position="142"/>
        <end position="178"/>
    </location>
</feature>
<dbReference type="InterPro" id="IPR015943">
    <property type="entry name" value="WD40/YVTN_repeat-like_dom_sf"/>
</dbReference>
<dbReference type="PROSITE" id="PS50082">
    <property type="entry name" value="WD_REPEATS_2"/>
    <property type="match status" value="6"/>
</dbReference>
<sequence>MIPKQNFAATMTDDSEHDSHTPKRPRTSVAPSSTALTVIDSDRPSGGGLAEPTLLLTGHTGSIYALSYSPSGHALASASFDCSVLLWSPYGYCTNYAVLSPNHKNAVLDVRWTFDSSHLITAGADAALGYYDALSGRRLRRLMGHDGIVNSVCAPRGASAISFISGSDDGYMRVWDVRVAGGRGRKAVVASARVLEETTCPVTAVALSADMLRAYVGGVDENITCVDLRKMDTVRPLYRMSGHGDTITGLELSPDGNALLSHGIDGAMREWDVRNYVPNGSRRMKKTFLGARGNAERGLLKCAWSGDGTMVSGGSADRVVHVWDEMTAEELYSLPGHKGCVNCVAFHPTQKIIASGSSDKNIYVGELS</sequence>
<protein>
    <recommendedName>
        <fullName evidence="6">Anaphase-promoting complex subunit 4 WD40 domain-containing protein</fullName>
    </recommendedName>
</protein>
<feature type="region of interest" description="Disordered" evidence="4">
    <location>
        <begin position="1"/>
        <end position="45"/>
    </location>
</feature>
<dbReference type="InterPro" id="IPR036322">
    <property type="entry name" value="WD40_repeat_dom_sf"/>
</dbReference>
<feature type="repeat" description="WD" evidence="3">
    <location>
        <begin position="56"/>
        <end position="88"/>
    </location>
</feature>
<dbReference type="GO" id="GO:0003723">
    <property type="term" value="F:RNA binding"/>
    <property type="evidence" value="ECO:0007669"/>
    <property type="project" value="TreeGrafter"/>
</dbReference>
<organism evidence="5">
    <name type="scientific">Corethron hystrix</name>
    <dbReference type="NCBI Taxonomy" id="216773"/>
    <lineage>
        <taxon>Eukaryota</taxon>
        <taxon>Sar</taxon>
        <taxon>Stramenopiles</taxon>
        <taxon>Ochrophyta</taxon>
        <taxon>Bacillariophyta</taxon>
        <taxon>Coscinodiscophyceae</taxon>
        <taxon>Corethrophycidae</taxon>
        <taxon>Corethrales</taxon>
        <taxon>Corethraceae</taxon>
        <taxon>Corethron</taxon>
    </lineage>
</organism>
<dbReference type="Gene3D" id="2.130.10.10">
    <property type="entry name" value="YVTN repeat-like/Quinoprotein amine dehydrogenase"/>
    <property type="match status" value="1"/>
</dbReference>
<evidence type="ECO:0000256" key="2">
    <source>
        <dbReference type="ARBA" id="ARBA00022737"/>
    </source>
</evidence>
<dbReference type="InterPro" id="IPR052234">
    <property type="entry name" value="U5_snRNP_Component"/>
</dbReference>
<evidence type="ECO:0000256" key="4">
    <source>
        <dbReference type="SAM" id="MobiDB-lite"/>
    </source>
</evidence>
<gene>
    <name evidence="5" type="ORF">CHYS00102_LOCUS3013</name>
</gene>
<dbReference type="PROSITE" id="PS50294">
    <property type="entry name" value="WD_REPEATS_REGION"/>
    <property type="match status" value="3"/>
</dbReference>
<dbReference type="GO" id="GO:0071013">
    <property type="term" value="C:catalytic step 2 spliceosome"/>
    <property type="evidence" value="ECO:0007669"/>
    <property type="project" value="TreeGrafter"/>
</dbReference>
<keyword evidence="1 3" id="KW-0853">WD repeat</keyword>
<evidence type="ECO:0000256" key="3">
    <source>
        <dbReference type="PROSITE-ProRule" id="PRU00221"/>
    </source>
</evidence>
<accession>A0A7S1FMW9</accession>
<proteinExistence type="predicted"/>
<keyword evidence="2" id="KW-0677">Repeat</keyword>
<dbReference type="CDD" id="cd00200">
    <property type="entry name" value="WD40"/>
    <property type="match status" value="1"/>
</dbReference>
<evidence type="ECO:0000313" key="5">
    <source>
        <dbReference type="EMBL" id="CAD8875836.1"/>
    </source>
</evidence>
<feature type="repeat" description="WD" evidence="3">
    <location>
        <begin position="334"/>
        <end position="368"/>
    </location>
</feature>
<feature type="repeat" description="WD" evidence="3">
    <location>
        <begin position="100"/>
        <end position="141"/>
    </location>
</feature>
<feature type="repeat" description="WD" evidence="3">
    <location>
        <begin position="240"/>
        <end position="275"/>
    </location>
</feature>
<dbReference type="PANTHER" id="PTHR44006:SF1">
    <property type="entry name" value="U5 SMALL NUCLEAR RIBONUCLEOPROTEIN 40 KDA PROTEIN"/>
    <property type="match status" value="1"/>
</dbReference>
<dbReference type="Pfam" id="PF00400">
    <property type="entry name" value="WD40"/>
    <property type="match status" value="6"/>
</dbReference>
<dbReference type="EMBL" id="HBFR01004369">
    <property type="protein sequence ID" value="CAD8875836.1"/>
    <property type="molecule type" value="Transcribed_RNA"/>
</dbReference>
<dbReference type="SMART" id="SM00320">
    <property type="entry name" value="WD40"/>
    <property type="match status" value="7"/>
</dbReference>
<dbReference type="PANTHER" id="PTHR44006">
    <property type="entry name" value="U5 SMALL NUCLEAR RIBONUCLEOPROTEIN 40 KDA PROTEIN"/>
    <property type="match status" value="1"/>
</dbReference>
<feature type="repeat" description="WD" evidence="3">
    <location>
        <begin position="303"/>
        <end position="333"/>
    </location>
</feature>
<dbReference type="SUPFAM" id="SSF50978">
    <property type="entry name" value="WD40 repeat-like"/>
    <property type="match status" value="1"/>
</dbReference>